<dbReference type="InterPro" id="IPR002201">
    <property type="entry name" value="Glyco_trans_9"/>
</dbReference>
<keyword evidence="4" id="KW-1185">Reference proteome</keyword>
<keyword evidence="2 3" id="KW-0808">Transferase</keyword>
<dbReference type="Pfam" id="PF01075">
    <property type="entry name" value="Glyco_transf_9"/>
    <property type="match status" value="1"/>
</dbReference>
<reference evidence="3 4" key="1">
    <citation type="submission" date="2018-11" db="EMBL/GenBank/DDBJ databases">
        <title>Rufibacter latericius sp. nov., isolated from water in Baiyang Lake.</title>
        <authorList>
            <person name="Yang Y."/>
        </authorList>
    </citation>
    <scope>NUCLEOTIDE SEQUENCE [LARGE SCALE GENOMIC DNA]</scope>
    <source>
        <strain evidence="3 4">MCC P1</strain>
    </source>
</reference>
<evidence type="ECO:0000313" key="4">
    <source>
        <dbReference type="Proteomes" id="UP000271010"/>
    </source>
</evidence>
<dbReference type="CDD" id="cd03789">
    <property type="entry name" value="GT9_LPS_heptosyltransferase"/>
    <property type="match status" value="1"/>
</dbReference>
<dbReference type="RefSeq" id="WP_123132713.1">
    <property type="nucleotide sequence ID" value="NZ_RJJE01000009.1"/>
</dbReference>
<dbReference type="PANTHER" id="PTHR30160:SF1">
    <property type="entry name" value="LIPOPOLYSACCHARIDE 1,2-N-ACETYLGLUCOSAMINETRANSFERASE-RELATED"/>
    <property type="match status" value="1"/>
</dbReference>
<dbReference type="OrthoDB" id="9768048at2"/>
<dbReference type="Gene3D" id="3.40.50.2000">
    <property type="entry name" value="Glycogen Phosphorylase B"/>
    <property type="match status" value="2"/>
</dbReference>
<dbReference type="GO" id="GO:0008713">
    <property type="term" value="F:ADP-heptose-lipopolysaccharide heptosyltransferase activity"/>
    <property type="evidence" value="ECO:0007669"/>
    <property type="project" value="TreeGrafter"/>
</dbReference>
<dbReference type="AlphaFoldDB" id="A0A3M9MXZ2"/>
<organism evidence="3 4">
    <name type="scientific">Rufibacter immobilis</name>
    <dbReference type="NCBI Taxonomy" id="1348778"/>
    <lineage>
        <taxon>Bacteria</taxon>
        <taxon>Pseudomonadati</taxon>
        <taxon>Bacteroidota</taxon>
        <taxon>Cytophagia</taxon>
        <taxon>Cytophagales</taxon>
        <taxon>Hymenobacteraceae</taxon>
        <taxon>Rufibacter</taxon>
    </lineage>
</organism>
<evidence type="ECO:0000313" key="3">
    <source>
        <dbReference type="EMBL" id="RNI29628.1"/>
    </source>
</evidence>
<dbReference type="SUPFAM" id="SSF53756">
    <property type="entry name" value="UDP-Glycosyltransferase/glycogen phosphorylase"/>
    <property type="match status" value="1"/>
</dbReference>
<gene>
    <name evidence="3" type="ORF">EFA69_08705</name>
</gene>
<protein>
    <submittedName>
        <fullName evidence="3">Glycosyltransferase family 9 protein</fullName>
    </submittedName>
</protein>
<dbReference type="EMBL" id="RJJE01000009">
    <property type="protein sequence ID" value="RNI29628.1"/>
    <property type="molecule type" value="Genomic_DNA"/>
</dbReference>
<dbReference type="GO" id="GO:0009244">
    <property type="term" value="P:lipopolysaccharide core region biosynthetic process"/>
    <property type="evidence" value="ECO:0007669"/>
    <property type="project" value="TreeGrafter"/>
</dbReference>
<dbReference type="Proteomes" id="UP000271010">
    <property type="component" value="Unassembled WGS sequence"/>
</dbReference>
<proteinExistence type="predicted"/>
<comment type="caution">
    <text evidence="3">The sequence shown here is derived from an EMBL/GenBank/DDBJ whole genome shotgun (WGS) entry which is preliminary data.</text>
</comment>
<dbReference type="GO" id="GO:0005829">
    <property type="term" value="C:cytosol"/>
    <property type="evidence" value="ECO:0007669"/>
    <property type="project" value="TreeGrafter"/>
</dbReference>
<keyword evidence="1" id="KW-0328">Glycosyltransferase</keyword>
<dbReference type="PANTHER" id="PTHR30160">
    <property type="entry name" value="TETRAACYLDISACCHARIDE 4'-KINASE-RELATED"/>
    <property type="match status" value="1"/>
</dbReference>
<evidence type="ECO:0000256" key="1">
    <source>
        <dbReference type="ARBA" id="ARBA00022676"/>
    </source>
</evidence>
<evidence type="ECO:0000256" key="2">
    <source>
        <dbReference type="ARBA" id="ARBA00022679"/>
    </source>
</evidence>
<accession>A0A3M9MXZ2</accession>
<name>A0A3M9MXZ2_9BACT</name>
<sequence>MKKILIIRFSSIGDIVLTTPVIRCVKEQVPGAEVHFCTKAAFRNIIASNPYVDKVFCLEKSLKDLLAQLKAENYDLVLDLHNNLRTRILKTRLGRPARSFDKLNYRKWLLVKFKINRMPDVHIVDRYLATAAPLGVKNDGKGLDYFIPEQDEIDLNTLPQTHQNGYYAMAIGAQHYTKRLPVDRLIELCAKINGPIVLLGGKEDLEVGRMVEMYFSSEPYSSQASEGGKQTFIYNACGKYNLNGSASLVRQARAVFSHDTGLMHIAAAFQKKIYSIWGNTVPAFGMYPYTQDYEVMEVKNLYCRPCSKIGYSQCPQRHFRCMREINFDFTLPVPEQQR</sequence>
<dbReference type="InterPro" id="IPR051199">
    <property type="entry name" value="LPS_LOS_Heptosyltrfase"/>
</dbReference>